<evidence type="ECO:0000313" key="1">
    <source>
        <dbReference type="EMBL" id="KAK9873281.1"/>
    </source>
</evidence>
<reference evidence="1 2" key="1">
    <citation type="submission" date="2023-03" db="EMBL/GenBank/DDBJ databases">
        <title>Genome insight into feeding habits of ladybird beetles.</title>
        <authorList>
            <person name="Li H.-S."/>
            <person name="Huang Y.-H."/>
            <person name="Pang H."/>
        </authorList>
    </citation>
    <scope>NUCLEOTIDE SEQUENCE [LARGE SCALE GENOMIC DNA]</scope>
    <source>
        <strain evidence="1">SYSU_2023b</strain>
        <tissue evidence="1">Whole body</tissue>
    </source>
</reference>
<sequence>MTDTVTDFASMLTPGNYKYVKDSLNKVANFKSDKQVYLDPSTASELGTLLKEVTDFYNTYLIENQENIKKKLLRDFRALLEEDLSNRINRTVTENQSQLKHKRKIVLPSVSDIKKLVDYVDFNRKKNLQLFISSKTLQHYISLASYTLISILIFNRRRVGQMERLLISNRVVTELRLRFRYCGSSARNCTSASASVKYMRSYNGGVFTLIGTKTREQRPYMNQMCLIELAIMKLLALLLPKKPE</sequence>
<name>A0AAW1TP24_9CUCU</name>
<comment type="caution">
    <text evidence="1">The sequence shown here is derived from an EMBL/GenBank/DDBJ whole genome shotgun (WGS) entry which is preliminary data.</text>
</comment>
<keyword evidence="2" id="KW-1185">Reference proteome</keyword>
<dbReference type="EMBL" id="JARQZJ010000017">
    <property type="protein sequence ID" value="KAK9873281.1"/>
    <property type="molecule type" value="Genomic_DNA"/>
</dbReference>
<proteinExistence type="predicted"/>
<dbReference type="AlphaFoldDB" id="A0AAW1TP24"/>
<organism evidence="1 2">
    <name type="scientific">Henosepilachna vigintioctopunctata</name>
    <dbReference type="NCBI Taxonomy" id="420089"/>
    <lineage>
        <taxon>Eukaryota</taxon>
        <taxon>Metazoa</taxon>
        <taxon>Ecdysozoa</taxon>
        <taxon>Arthropoda</taxon>
        <taxon>Hexapoda</taxon>
        <taxon>Insecta</taxon>
        <taxon>Pterygota</taxon>
        <taxon>Neoptera</taxon>
        <taxon>Endopterygota</taxon>
        <taxon>Coleoptera</taxon>
        <taxon>Polyphaga</taxon>
        <taxon>Cucujiformia</taxon>
        <taxon>Coccinelloidea</taxon>
        <taxon>Coccinellidae</taxon>
        <taxon>Epilachninae</taxon>
        <taxon>Epilachnini</taxon>
        <taxon>Henosepilachna</taxon>
    </lineage>
</organism>
<dbReference type="Proteomes" id="UP001431783">
    <property type="component" value="Unassembled WGS sequence"/>
</dbReference>
<accession>A0AAW1TP24</accession>
<protein>
    <submittedName>
        <fullName evidence="1">Uncharacterized protein</fullName>
    </submittedName>
</protein>
<dbReference type="PANTHER" id="PTHR33480">
    <property type="entry name" value="SET DOMAIN-CONTAINING PROTEIN-RELATED"/>
    <property type="match status" value="1"/>
</dbReference>
<evidence type="ECO:0000313" key="2">
    <source>
        <dbReference type="Proteomes" id="UP001431783"/>
    </source>
</evidence>
<gene>
    <name evidence="1" type="ORF">WA026_021770</name>
</gene>